<accession>A0ABT2LL95</accession>
<reference evidence="2 3" key="1">
    <citation type="submission" date="2022-09" db="EMBL/GenBank/DDBJ databases">
        <title>Chelativorans salina sp. nov., a novel slightly halophilic bacterium isolated from a saline lake sediment enrichment.</title>
        <authorList>
            <person name="Gao L."/>
            <person name="Fang B.-Z."/>
            <person name="Li W.-J."/>
        </authorList>
    </citation>
    <scope>NUCLEOTIDE SEQUENCE [LARGE SCALE GENOMIC DNA]</scope>
    <source>
        <strain evidence="2 3">EGI FJ00035</strain>
    </source>
</reference>
<dbReference type="SUPFAM" id="SSF53335">
    <property type="entry name" value="S-adenosyl-L-methionine-dependent methyltransferases"/>
    <property type="match status" value="1"/>
</dbReference>
<dbReference type="Proteomes" id="UP001320831">
    <property type="component" value="Unassembled WGS sequence"/>
</dbReference>
<proteinExistence type="predicted"/>
<dbReference type="GO" id="GO:0032259">
    <property type="term" value="P:methylation"/>
    <property type="evidence" value="ECO:0007669"/>
    <property type="project" value="UniProtKB-KW"/>
</dbReference>
<dbReference type="InterPro" id="IPR013216">
    <property type="entry name" value="Methyltransf_11"/>
</dbReference>
<comment type="caution">
    <text evidence="2">The sequence shown here is derived from an EMBL/GenBank/DDBJ whole genome shotgun (WGS) entry which is preliminary data.</text>
</comment>
<dbReference type="EC" id="2.1.1.-" evidence="2"/>
<dbReference type="GO" id="GO:0008168">
    <property type="term" value="F:methyltransferase activity"/>
    <property type="evidence" value="ECO:0007669"/>
    <property type="project" value="UniProtKB-KW"/>
</dbReference>
<name>A0ABT2LL95_9HYPH</name>
<dbReference type="EMBL" id="JAOCZP010000001">
    <property type="protein sequence ID" value="MCT7374163.1"/>
    <property type="molecule type" value="Genomic_DNA"/>
</dbReference>
<keyword evidence="3" id="KW-1185">Reference proteome</keyword>
<dbReference type="InterPro" id="IPR029063">
    <property type="entry name" value="SAM-dependent_MTases_sf"/>
</dbReference>
<protein>
    <submittedName>
        <fullName evidence="2">Class I SAM-dependent methyltransferase</fullName>
        <ecNumber evidence="2">2.1.1.-</ecNumber>
    </submittedName>
</protein>
<gene>
    <name evidence="2" type="ORF">N5A92_03845</name>
</gene>
<evidence type="ECO:0000259" key="1">
    <source>
        <dbReference type="Pfam" id="PF08241"/>
    </source>
</evidence>
<evidence type="ECO:0000313" key="3">
    <source>
        <dbReference type="Proteomes" id="UP001320831"/>
    </source>
</evidence>
<dbReference type="Pfam" id="PF08241">
    <property type="entry name" value="Methyltransf_11"/>
    <property type="match status" value="1"/>
</dbReference>
<evidence type="ECO:0000313" key="2">
    <source>
        <dbReference type="EMBL" id="MCT7374163.1"/>
    </source>
</evidence>
<dbReference type="CDD" id="cd02440">
    <property type="entry name" value="AdoMet_MTases"/>
    <property type="match status" value="1"/>
</dbReference>
<sequence>MEELTMTQQVYGKSFGGSPAENYQRFFVPSIGAPVADDLIAAARLQPGERVLDVACGTGVVTRLAAECVGATGAVAGLDVNPGMLAVARSRTPPDISIDWHEASAESMPLPDAAFDVVLCQMGLQFIPDKLAALREMRRVLDTGGRAFVTVPGPKPPIFAVMTDALARNFSSEAASFGDLVFSMHDVDELAELMRSAGFRDVDVQAKPKILRLPAPADFLWQYINSTPIAEAAAQADEAKRMALERDVCAQWQEFVVDGSMSLQVGMTTATALK</sequence>
<dbReference type="RefSeq" id="WP_260900531.1">
    <property type="nucleotide sequence ID" value="NZ_JAOCZP010000001.1"/>
</dbReference>
<keyword evidence="2" id="KW-0489">Methyltransferase</keyword>
<keyword evidence="2" id="KW-0808">Transferase</keyword>
<dbReference type="Gene3D" id="3.40.50.150">
    <property type="entry name" value="Vaccinia Virus protein VP39"/>
    <property type="match status" value="1"/>
</dbReference>
<feature type="domain" description="Methyltransferase type 11" evidence="1">
    <location>
        <begin position="52"/>
        <end position="148"/>
    </location>
</feature>
<organism evidence="2 3">
    <name type="scientific">Chelativorans salis</name>
    <dbReference type="NCBI Taxonomy" id="2978478"/>
    <lineage>
        <taxon>Bacteria</taxon>
        <taxon>Pseudomonadati</taxon>
        <taxon>Pseudomonadota</taxon>
        <taxon>Alphaproteobacteria</taxon>
        <taxon>Hyphomicrobiales</taxon>
        <taxon>Phyllobacteriaceae</taxon>
        <taxon>Chelativorans</taxon>
    </lineage>
</organism>
<dbReference type="PANTHER" id="PTHR43591">
    <property type="entry name" value="METHYLTRANSFERASE"/>
    <property type="match status" value="1"/>
</dbReference>
<dbReference type="PANTHER" id="PTHR43591:SF24">
    <property type="entry name" value="2-METHOXY-6-POLYPRENYL-1,4-BENZOQUINOL METHYLASE, MITOCHONDRIAL"/>
    <property type="match status" value="1"/>
</dbReference>